<comment type="caution">
    <text evidence="1">The sequence shown here is derived from an EMBL/GenBank/DDBJ whole genome shotgun (WGS) entry which is preliminary data.</text>
</comment>
<keyword evidence="2" id="KW-1185">Reference proteome</keyword>
<dbReference type="Gene3D" id="3.40.50.10150">
    <property type="entry name" value="B12-dependent dehydatase associated subunit"/>
    <property type="match status" value="1"/>
</dbReference>
<dbReference type="EMBL" id="JANKAS010000003">
    <property type="protein sequence ID" value="MCR1898396.1"/>
    <property type="molecule type" value="Genomic_DNA"/>
</dbReference>
<dbReference type="Proteomes" id="UP001205748">
    <property type="component" value="Unassembled WGS sequence"/>
</dbReference>
<name>A0AAE3KZA2_9FIRM</name>
<dbReference type="SUPFAM" id="SSF52968">
    <property type="entry name" value="B12-dependent dehydatase associated subunit"/>
    <property type="match status" value="1"/>
</dbReference>
<reference evidence="1" key="1">
    <citation type="submission" date="2022-07" db="EMBL/GenBank/DDBJ databases">
        <title>Enhanced cultured diversity of the mouse gut microbiota enables custom-made synthetic communities.</title>
        <authorList>
            <person name="Afrizal A."/>
        </authorList>
    </citation>
    <scope>NUCLEOTIDE SEQUENCE</scope>
    <source>
        <strain evidence="1">DSM 28593</strain>
    </source>
</reference>
<evidence type="ECO:0000313" key="2">
    <source>
        <dbReference type="Proteomes" id="UP001205748"/>
    </source>
</evidence>
<dbReference type="Pfam" id="PF02288">
    <property type="entry name" value="Dehydratase_MU"/>
    <property type="match status" value="1"/>
</dbReference>
<dbReference type="InterPro" id="IPR003208">
    <property type="entry name" value="Dehydtase/Dehydtase_re"/>
</dbReference>
<dbReference type="AlphaFoldDB" id="A0AAE3KZA2"/>
<accession>A0AAE3KZA2</accession>
<evidence type="ECO:0000313" key="1">
    <source>
        <dbReference type="EMBL" id="MCR1898396.1"/>
    </source>
</evidence>
<protein>
    <submittedName>
        <fullName evidence="1">Glycerol dehydratase reactivase beta/small subunit family protein</fullName>
    </submittedName>
</protein>
<organism evidence="1 2">
    <name type="scientific">Irregularibacter muris</name>
    <dbReference type="NCBI Taxonomy" id="1796619"/>
    <lineage>
        <taxon>Bacteria</taxon>
        <taxon>Bacillati</taxon>
        <taxon>Bacillota</taxon>
        <taxon>Clostridia</taxon>
        <taxon>Eubacteriales</taxon>
        <taxon>Eubacteriaceae</taxon>
        <taxon>Irregularibacter</taxon>
    </lineage>
</organism>
<dbReference type="InterPro" id="IPR010254">
    <property type="entry name" value="B12-dep_deHydtase_bsu"/>
</dbReference>
<dbReference type="RefSeq" id="WP_257529865.1">
    <property type="nucleotide sequence ID" value="NZ_JANKAS010000003.1"/>
</dbReference>
<sequence>MEDKNKKVCIVLCINKNIKSFEAIEEITYGIEEEGIPFTIIFKEKDDVKELCEIAIKESQLGVGIGVDSQYLASLYQEKLPENYLLFTRNLLDSLKASRDLGVNAARLVKGAPFRS</sequence>
<proteinExistence type="predicted"/>
<gene>
    <name evidence="1" type="ORF">NSA47_05255</name>
</gene>